<feature type="transmembrane region" description="Helical" evidence="1">
    <location>
        <begin position="115"/>
        <end position="139"/>
    </location>
</feature>
<dbReference type="PANTHER" id="PTHR23021">
    <property type="entry name" value="SERPENTINE RECEPTOR, CLASS T"/>
    <property type="match status" value="1"/>
</dbReference>
<keyword evidence="3" id="KW-1185">Reference proteome</keyword>
<name>A0AAF3FGR8_9BILA</name>
<dbReference type="AlphaFoldDB" id="A0AAF3FGR8"/>
<evidence type="ECO:0000313" key="3">
    <source>
        <dbReference type="Proteomes" id="UP000887575"/>
    </source>
</evidence>
<keyword evidence="1" id="KW-1133">Transmembrane helix</keyword>
<dbReference type="WBParaSite" id="MBELARI_LOCUS6269">
    <property type="protein sequence ID" value="MBELARI_LOCUS6269"/>
    <property type="gene ID" value="MBELARI_LOCUS6269"/>
</dbReference>
<feature type="transmembrane region" description="Helical" evidence="1">
    <location>
        <begin position="79"/>
        <end position="103"/>
    </location>
</feature>
<feature type="transmembrane region" description="Helical" evidence="1">
    <location>
        <begin position="225"/>
        <end position="245"/>
    </location>
</feature>
<evidence type="ECO:0000313" key="4">
    <source>
        <dbReference type="WBParaSite" id="MBELARI_LOCUS6269"/>
    </source>
</evidence>
<reference evidence="4" key="1">
    <citation type="submission" date="2024-02" db="UniProtKB">
        <authorList>
            <consortium name="WormBaseParasite"/>
        </authorList>
    </citation>
    <scope>IDENTIFICATION</scope>
</reference>
<feature type="chain" id="PRO_5042162067" evidence="2">
    <location>
        <begin position="17"/>
        <end position="281"/>
    </location>
</feature>
<feature type="transmembrane region" description="Helical" evidence="1">
    <location>
        <begin position="193"/>
        <end position="213"/>
    </location>
</feature>
<keyword evidence="1" id="KW-0472">Membrane</keyword>
<proteinExistence type="predicted"/>
<feature type="signal peptide" evidence="2">
    <location>
        <begin position="1"/>
        <end position="16"/>
    </location>
</feature>
<evidence type="ECO:0000256" key="2">
    <source>
        <dbReference type="SAM" id="SignalP"/>
    </source>
</evidence>
<keyword evidence="2" id="KW-0732">Signal</keyword>
<feature type="transmembrane region" description="Helical" evidence="1">
    <location>
        <begin position="159"/>
        <end position="181"/>
    </location>
</feature>
<evidence type="ECO:0000256" key="1">
    <source>
        <dbReference type="SAM" id="Phobius"/>
    </source>
</evidence>
<organism evidence="3 4">
    <name type="scientific">Mesorhabditis belari</name>
    <dbReference type="NCBI Taxonomy" id="2138241"/>
    <lineage>
        <taxon>Eukaryota</taxon>
        <taxon>Metazoa</taxon>
        <taxon>Ecdysozoa</taxon>
        <taxon>Nematoda</taxon>
        <taxon>Chromadorea</taxon>
        <taxon>Rhabditida</taxon>
        <taxon>Rhabditina</taxon>
        <taxon>Rhabditomorpha</taxon>
        <taxon>Rhabditoidea</taxon>
        <taxon>Rhabditidae</taxon>
        <taxon>Mesorhabditinae</taxon>
        <taxon>Mesorhabditis</taxon>
    </lineage>
</organism>
<sequence length="281" mass="31909">MRILLCLIAVLSIAYCMPKERAVGDYCGCPHACHLPQCPSVEEEVPKTIRHLMGYPSSYYNCSGKTYEEWMLTGEKWPFLGHLLMILGTLYIVLYLPTIYAMVKLRLMRNECYKIMFCLIMADIGNIFVNSFIAGYVFSVGGVFCSNPVFSYISGAYSYIIWSIASYLYIFLAVNRLIIVINNPSVKQSFEALVQAILITLPAMIASWLYVYIQIFNVATLEMAITAHFAWQTTTGISALIYLTLNHSIKDFYRGKRIIHQSSYVNDSEKDTKTTKQSATN</sequence>
<dbReference type="PANTHER" id="PTHR23021:SF11">
    <property type="entry name" value="SERPENTINE RECEPTOR, CLASS T"/>
    <property type="match status" value="1"/>
</dbReference>
<dbReference type="SUPFAM" id="SSF81321">
    <property type="entry name" value="Family A G protein-coupled receptor-like"/>
    <property type="match status" value="1"/>
</dbReference>
<dbReference type="Pfam" id="PF10321">
    <property type="entry name" value="7TM_GPCR_Srt"/>
    <property type="match status" value="1"/>
</dbReference>
<dbReference type="Proteomes" id="UP000887575">
    <property type="component" value="Unassembled WGS sequence"/>
</dbReference>
<dbReference type="InterPro" id="IPR019425">
    <property type="entry name" value="7TM_GPCR_serpentine_rcpt_Srt"/>
</dbReference>
<protein>
    <submittedName>
        <fullName evidence="4">Uncharacterized protein</fullName>
    </submittedName>
</protein>
<keyword evidence="1" id="KW-0812">Transmembrane</keyword>
<accession>A0AAF3FGR8</accession>